<protein>
    <recommendedName>
        <fullName evidence="4">AB hydrolase-1 domain-containing protein</fullName>
    </recommendedName>
</protein>
<dbReference type="Pfam" id="PF00561">
    <property type="entry name" value="Abhydrolase_1"/>
    <property type="match status" value="1"/>
</dbReference>
<sequence length="432" mass="50041">MPNLAKRTLRMAKIIGGNSKKDSIVYSISMRECFVIYVQSIIIGIYILFKNAVFYIRSYVDKKFGVSKKRIIRKFNVLSSITDKSSKNRINGTKNNLNRSITPGTHRSDLGEHKFIRIKQTRFHYVEKGEKNDRVVLLLHGFPDCFYGWRNQIDILSDQNHVIALDLKGFNNSDKPLTYCHYKPDRICYELKCFIDALQIKSFCIIGHDIGALLGWIFTLKYPDYVNKFISISTPHPNLFWNTAKGSKMTNFWFNMIQIPFLPEMELSKDNSFIHETYKHLIVNGSSNEINESKQSILMETYDYVFSQYEDYSGGLHYLRNLRLCRVDESCLIRCPCILIFGTNNSNFKLDSAIRSAEYCENPLIKIIDGAGYWPHQTHVDEMNKILLKYLVGEKKSTEEIESSSPSSSPLRKGLMSRVMDKMYSVGQQYVV</sequence>
<dbReference type="Proteomes" id="UP001153620">
    <property type="component" value="Chromosome 3"/>
</dbReference>
<keyword evidence="3" id="KW-0812">Transmembrane</keyword>
<reference evidence="5" key="1">
    <citation type="submission" date="2022-01" db="EMBL/GenBank/DDBJ databases">
        <authorList>
            <person name="King R."/>
        </authorList>
    </citation>
    <scope>NUCLEOTIDE SEQUENCE</scope>
</reference>
<name>A0A9N9S4Q1_9DIPT</name>
<evidence type="ECO:0000256" key="2">
    <source>
        <dbReference type="ARBA" id="ARBA00038334"/>
    </source>
</evidence>
<reference evidence="5" key="2">
    <citation type="submission" date="2022-10" db="EMBL/GenBank/DDBJ databases">
        <authorList>
            <consortium name="ENA_rothamsted_submissions"/>
            <consortium name="culmorum"/>
            <person name="King R."/>
        </authorList>
    </citation>
    <scope>NUCLEOTIDE SEQUENCE</scope>
</reference>
<comment type="similarity">
    <text evidence="2">Belongs to the AB hydrolase superfamily. Epoxide hydrolase family.</text>
</comment>
<dbReference type="Gene3D" id="3.40.50.1820">
    <property type="entry name" value="alpha/beta hydrolase"/>
    <property type="match status" value="1"/>
</dbReference>
<keyword evidence="3" id="KW-1133">Transmembrane helix</keyword>
<evidence type="ECO:0000256" key="3">
    <source>
        <dbReference type="SAM" id="Phobius"/>
    </source>
</evidence>
<evidence type="ECO:0000313" key="6">
    <source>
        <dbReference type="Proteomes" id="UP001153620"/>
    </source>
</evidence>
<evidence type="ECO:0000259" key="4">
    <source>
        <dbReference type="Pfam" id="PF00561"/>
    </source>
</evidence>
<dbReference type="PANTHER" id="PTHR43329">
    <property type="entry name" value="EPOXIDE HYDROLASE"/>
    <property type="match status" value="1"/>
</dbReference>
<dbReference type="EMBL" id="OU895879">
    <property type="protein sequence ID" value="CAG9808909.1"/>
    <property type="molecule type" value="Genomic_DNA"/>
</dbReference>
<dbReference type="InterPro" id="IPR000073">
    <property type="entry name" value="AB_hydrolase_1"/>
</dbReference>
<keyword evidence="3" id="KW-0472">Membrane</keyword>
<proteinExistence type="inferred from homology"/>
<keyword evidence="6" id="KW-1185">Reference proteome</keyword>
<dbReference type="OrthoDB" id="408373at2759"/>
<gene>
    <name evidence="5" type="ORF">CHIRRI_LOCUS11743</name>
</gene>
<evidence type="ECO:0000313" key="5">
    <source>
        <dbReference type="EMBL" id="CAG9808909.1"/>
    </source>
</evidence>
<dbReference type="GO" id="GO:0004301">
    <property type="term" value="F:epoxide hydrolase activity"/>
    <property type="evidence" value="ECO:0007669"/>
    <property type="project" value="UniProtKB-ARBA"/>
</dbReference>
<keyword evidence="1" id="KW-0378">Hydrolase</keyword>
<feature type="transmembrane region" description="Helical" evidence="3">
    <location>
        <begin position="34"/>
        <end position="56"/>
    </location>
</feature>
<evidence type="ECO:0000256" key="1">
    <source>
        <dbReference type="ARBA" id="ARBA00022801"/>
    </source>
</evidence>
<accession>A0A9N9S4Q1</accession>
<feature type="domain" description="AB hydrolase-1" evidence="4">
    <location>
        <begin position="135"/>
        <end position="247"/>
    </location>
</feature>
<dbReference type="AlphaFoldDB" id="A0A9N9S4Q1"/>
<dbReference type="InterPro" id="IPR000639">
    <property type="entry name" value="Epox_hydrolase-like"/>
</dbReference>
<dbReference type="PRINTS" id="PR00412">
    <property type="entry name" value="EPOXHYDRLASE"/>
</dbReference>
<dbReference type="SUPFAM" id="SSF53474">
    <property type="entry name" value="alpha/beta-Hydrolases"/>
    <property type="match status" value="1"/>
</dbReference>
<dbReference type="InterPro" id="IPR029058">
    <property type="entry name" value="AB_hydrolase_fold"/>
</dbReference>
<organism evidence="5 6">
    <name type="scientific">Chironomus riparius</name>
    <dbReference type="NCBI Taxonomy" id="315576"/>
    <lineage>
        <taxon>Eukaryota</taxon>
        <taxon>Metazoa</taxon>
        <taxon>Ecdysozoa</taxon>
        <taxon>Arthropoda</taxon>
        <taxon>Hexapoda</taxon>
        <taxon>Insecta</taxon>
        <taxon>Pterygota</taxon>
        <taxon>Neoptera</taxon>
        <taxon>Endopterygota</taxon>
        <taxon>Diptera</taxon>
        <taxon>Nematocera</taxon>
        <taxon>Chironomoidea</taxon>
        <taxon>Chironomidae</taxon>
        <taxon>Chironominae</taxon>
        <taxon>Chironomus</taxon>
    </lineage>
</organism>